<dbReference type="Pfam" id="PF10677">
    <property type="entry name" value="DUF2490"/>
    <property type="match status" value="1"/>
</dbReference>
<dbReference type="AlphaFoldDB" id="W7YG95"/>
<evidence type="ECO:0000313" key="2">
    <source>
        <dbReference type="Proteomes" id="UP000019402"/>
    </source>
</evidence>
<reference evidence="1 2" key="1">
    <citation type="journal article" date="2014" name="Genome Announc.">
        <title>Draft Genome Sequence of Cytophaga fermentans JCM 21142T, a Facultative Anaerobe Isolated from Marine Mud.</title>
        <authorList>
            <person name="Starns D."/>
            <person name="Oshima K."/>
            <person name="Suda W."/>
            <person name="Iino T."/>
            <person name="Yuki M."/>
            <person name="Inoue J."/>
            <person name="Kitamura K."/>
            <person name="Iida T."/>
            <person name="Darby A."/>
            <person name="Hattori M."/>
            <person name="Ohkuma M."/>
        </authorList>
    </citation>
    <scope>NUCLEOTIDE SEQUENCE [LARGE SCALE GENOMIC DNA]</scope>
    <source>
        <strain evidence="1 2">JCM 21142</strain>
    </source>
</reference>
<proteinExistence type="predicted"/>
<sequence length="219" mass="25719">MKTSKHINVGCWLVVLLLVGNYAIAQDVENEYQTRTELKLSFKPWKKVKVNVSPQLRFDESFTLDKSLIEGELEYKVLDLLTLGAAYRFIANQREKKDTEYLSRYSYSATAEKDFNRFEGAFRLMYSNYADDDDDDVLDFLRYKLSIKYDIAKCKITPSVSTELFQELNGSSVYKMRYSVGADYKLFKGNYLGVDYKFDYYKSEYRNKHIVSVGYKIKF</sequence>
<gene>
    <name evidence="1" type="ORF">JCM21142_216</name>
</gene>
<accession>W7YG95</accession>
<evidence type="ECO:0008006" key="3">
    <source>
        <dbReference type="Google" id="ProtNLM"/>
    </source>
</evidence>
<dbReference type="Proteomes" id="UP000019402">
    <property type="component" value="Unassembled WGS sequence"/>
</dbReference>
<dbReference type="InterPro" id="IPR023614">
    <property type="entry name" value="Porin_dom_sf"/>
</dbReference>
<dbReference type="OrthoDB" id="1026376at2"/>
<dbReference type="InterPro" id="IPR019619">
    <property type="entry name" value="DUF2490"/>
</dbReference>
<comment type="caution">
    <text evidence="1">The sequence shown here is derived from an EMBL/GenBank/DDBJ whole genome shotgun (WGS) entry which is preliminary data.</text>
</comment>
<evidence type="ECO:0000313" key="1">
    <source>
        <dbReference type="EMBL" id="GAF01604.1"/>
    </source>
</evidence>
<keyword evidence="2" id="KW-1185">Reference proteome</keyword>
<dbReference type="STRING" id="869213.GCA_000517085_03272"/>
<dbReference type="eggNOG" id="ENOG5030U3E">
    <property type="taxonomic scope" value="Bacteria"/>
</dbReference>
<dbReference type="EMBL" id="BAMD01000002">
    <property type="protein sequence ID" value="GAF01604.1"/>
    <property type="molecule type" value="Genomic_DNA"/>
</dbReference>
<organism evidence="1 2">
    <name type="scientific">Saccharicrinis fermentans DSM 9555 = JCM 21142</name>
    <dbReference type="NCBI Taxonomy" id="869213"/>
    <lineage>
        <taxon>Bacteria</taxon>
        <taxon>Pseudomonadati</taxon>
        <taxon>Bacteroidota</taxon>
        <taxon>Bacteroidia</taxon>
        <taxon>Marinilabiliales</taxon>
        <taxon>Marinilabiliaceae</taxon>
        <taxon>Saccharicrinis</taxon>
    </lineage>
</organism>
<dbReference type="SUPFAM" id="SSF56935">
    <property type="entry name" value="Porins"/>
    <property type="match status" value="1"/>
</dbReference>
<protein>
    <recommendedName>
        <fullName evidence="3">DUF2490 domain-containing protein</fullName>
    </recommendedName>
</protein>
<name>W7YG95_9BACT</name>
<dbReference type="Gene3D" id="2.40.160.10">
    <property type="entry name" value="Porin"/>
    <property type="match status" value="1"/>
</dbReference>
<dbReference type="RefSeq" id="WP_027472710.1">
    <property type="nucleotide sequence ID" value="NZ_BAMD01000002.1"/>
</dbReference>